<sequence length="332" mass="36323">MKYFVTGATGFIGGCVARQLLVAGHKVITLARTPSRAQALEALGVKVHAGDITDKESLRTPMTGVDGIFHIAAWYKIGARDTSQAETINVDGTRNVLTMMKELGIPKGVYTSTLTVFSDTRGQIVDENYTYTGTTFLNEYDRTKWKAHYEVARPMMQAGLPLVIVQPGLVYGPGDASIVHEGWVNYLRGKLPMTPSGTTYCWGHVDDTAHGHLLAMEQGKVGESYIIAGPKYSLIEAFTLAEQISGVRAPRLHPAPWMMKALASMIGLIGAVFPPPEPYSAESIRSSAGVSYLGSNEKARRELGYAPRTLEQGLPETLKYEMQQPGIRFQKR</sequence>
<dbReference type="GO" id="GO:0004029">
    <property type="term" value="F:aldehyde dehydrogenase (NAD+) activity"/>
    <property type="evidence" value="ECO:0007669"/>
    <property type="project" value="TreeGrafter"/>
</dbReference>
<protein>
    <submittedName>
        <fullName evidence="2">NAD-dependent epimerase/dehydratase</fullName>
    </submittedName>
</protein>
<evidence type="ECO:0000313" key="3">
    <source>
        <dbReference type="Proteomes" id="UP000004508"/>
    </source>
</evidence>
<reference evidence="2 3" key="1">
    <citation type="journal article" date="2011" name="Stand. Genomic Sci.">
        <title>Non-contiguous finished genome sequence and contextual data of the filamentous soil bacterium Ktedonobacter racemifer type strain (SOSP1-21).</title>
        <authorList>
            <person name="Chang Y.J."/>
            <person name="Land M."/>
            <person name="Hauser L."/>
            <person name="Chertkov O."/>
            <person name="Del Rio T.G."/>
            <person name="Nolan M."/>
            <person name="Copeland A."/>
            <person name="Tice H."/>
            <person name="Cheng J.F."/>
            <person name="Lucas S."/>
            <person name="Han C."/>
            <person name="Goodwin L."/>
            <person name="Pitluck S."/>
            <person name="Ivanova N."/>
            <person name="Ovchinikova G."/>
            <person name="Pati A."/>
            <person name="Chen A."/>
            <person name="Palaniappan K."/>
            <person name="Mavromatis K."/>
            <person name="Liolios K."/>
            <person name="Brettin T."/>
            <person name="Fiebig A."/>
            <person name="Rohde M."/>
            <person name="Abt B."/>
            <person name="Goker M."/>
            <person name="Detter J.C."/>
            <person name="Woyke T."/>
            <person name="Bristow J."/>
            <person name="Eisen J.A."/>
            <person name="Markowitz V."/>
            <person name="Hugenholtz P."/>
            <person name="Kyrpides N.C."/>
            <person name="Klenk H.P."/>
            <person name="Lapidus A."/>
        </authorList>
    </citation>
    <scope>NUCLEOTIDE SEQUENCE [LARGE SCALE GENOMIC DNA]</scope>
    <source>
        <strain evidence="3">DSM 44963</strain>
    </source>
</reference>
<gene>
    <name evidence="2" type="ORF">Krac_0576</name>
</gene>
<keyword evidence="3" id="KW-1185">Reference proteome</keyword>
<dbReference type="PROSITE" id="PS51257">
    <property type="entry name" value="PROKAR_LIPOPROTEIN"/>
    <property type="match status" value="1"/>
</dbReference>
<dbReference type="InterPro" id="IPR036291">
    <property type="entry name" value="NAD(P)-bd_dom_sf"/>
</dbReference>
<accession>D6U826</accession>
<dbReference type="PANTHER" id="PTHR48079:SF6">
    <property type="entry name" value="NAD(P)-BINDING DOMAIN-CONTAINING PROTEIN-RELATED"/>
    <property type="match status" value="1"/>
</dbReference>
<dbReference type="Proteomes" id="UP000004508">
    <property type="component" value="Unassembled WGS sequence"/>
</dbReference>
<dbReference type="PANTHER" id="PTHR48079">
    <property type="entry name" value="PROTEIN YEEZ"/>
    <property type="match status" value="1"/>
</dbReference>
<dbReference type="Gene3D" id="3.40.50.720">
    <property type="entry name" value="NAD(P)-binding Rossmann-like Domain"/>
    <property type="match status" value="1"/>
</dbReference>
<dbReference type="STRING" id="485913.Krac_0576"/>
<dbReference type="InterPro" id="IPR001509">
    <property type="entry name" value="Epimerase_deHydtase"/>
</dbReference>
<evidence type="ECO:0000259" key="1">
    <source>
        <dbReference type="Pfam" id="PF01370"/>
    </source>
</evidence>
<dbReference type="RefSeq" id="WP_007922322.1">
    <property type="nucleotide sequence ID" value="NZ_ADVG01000005.1"/>
</dbReference>
<feature type="domain" description="NAD-dependent epimerase/dehydratase" evidence="1">
    <location>
        <begin position="4"/>
        <end position="228"/>
    </location>
</feature>
<evidence type="ECO:0000313" key="2">
    <source>
        <dbReference type="EMBL" id="EFH80037.1"/>
    </source>
</evidence>
<comment type="caution">
    <text evidence="2">The sequence shown here is derived from an EMBL/GenBank/DDBJ whole genome shotgun (WGS) entry which is preliminary data.</text>
</comment>
<organism evidence="2 3">
    <name type="scientific">Ktedonobacter racemifer DSM 44963</name>
    <dbReference type="NCBI Taxonomy" id="485913"/>
    <lineage>
        <taxon>Bacteria</taxon>
        <taxon>Bacillati</taxon>
        <taxon>Chloroflexota</taxon>
        <taxon>Ktedonobacteria</taxon>
        <taxon>Ktedonobacterales</taxon>
        <taxon>Ktedonobacteraceae</taxon>
        <taxon>Ktedonobacter</taxon>
    </lineage>
</organism>
<dbReference type="InterPro" id="IPR051783">
    <property type="entry name" value="NAD(P)-dependent_oxidoreduct"/>
</dbReference>
<dbReference type="InParanoid" id="D6U826"/>
<proteinExistence type="predicted"/>
<dbReference type="Pfam" id="PF01370">
    <property type="entry name" value="Epimerase"/>
    <property type="match status" value="1"/>
</dbReference>
<dbReference type="OrthoDB" id="9807212at2"/>
<dbReference type="GO" id="GO:0005737">
    <property type="term" value="C:cytoplasm"/>
    <property type="evidence" value="ECO:0007669"/>
    <property type="project" value="TreeGrafter"/>
</dbReference>
<dbReference type="SUPFAM" id="SSF51735">
    <property type="entry name" value="NAD(P)-binding Rossmann-fold domains"/>
    <property type="match status" value="1"/>
</dbReference>
<name>D6U826_KTERA</name>
<dbReference type="eggNOG" id="COG0451">
    <property type="taxonomic scope" value="Bacteria"/>
</dbReference>
<dbReference type="AlphaFoldDB" id="D6U826"/>
<dbReference type="EMBL" id="ADVG01000005">
    <property type="protein sequence ID" value="EFH80037.1"/>
    <property type="molecule type" value="Genomic_DNA"/>
</dbReference>